<dbReference type="PANTHER" id="PTHR39159">
    <property type="match status" value="1"/>
</dbReference>
<dbReference type="Gene3D" id="2.40.380.10">
    <property type="entry name" value="FomD-like"/>
    <property type="match status" value="1"/>
</dbReference>
<keyword evidence="1" id="KW-0378">Hydrolase</keyword>
<evidence type="ECO:0000313" key="3">
    <source>
        <dbReference type="EMBL" id="MEQ7846916.1"/>
    </source>
</evidence>
<dbReference type="Pfam" id="PF04167">
    <property type="entry name" value="DUF402"/>
    <property type="match status" value="1"/>
</dbReference>
<dbReference type="PANTHER" id="PTHR39159:SF1">
    <property type="entry name" value="UPF0374 PROTEIN YGAC"/>
    <property type="match status" value="1"/>
</dbReference>
<feature type="domain" description="DUF402" evidence="2">
    <location>
        <begin position="46"/>
        <end position="159"/>
    </location>
</feature>
<dbReference type="InterPro" id="IPR007295">
    <property type="entry name" value="DUF402"/>
</dbReference>
<dbReference type="InterPro" id="IPR050212">
    <property type="entry name" value="Ntdp-like"/>
</dbReference>
<proteinExistence type="predicted"/>
<comment type="caution">
    <text evidence="3">The sequence shown here is derived from an EMBL/GenBank/DDBJ whole genome shotgun (WGS) entry which is preliminary data.</text>
</comment>
<dbReference type="SUPFAM" id="SSF159234">
    <property type="entry name" value="FomD-like"/>
    <property type="match status" value="1"/>
</dbReference>
<dbReference type="EMBL" id="JBEGDP010000005">
    <property type="protein sequence ID" value="MEQ7846916.1"/>
    <property type="molecule type" value="Genomic_DNA"/>
</dbReference>
<gene>
    <name evidence="3" type="ORF">V6R90_06460</name>
</gene>
<name>A0ABV1NWP5_9ACTN</name>
<evidence type="ECO:0000256" key="1">
    <source>
        <dbReference type="ARBA" id="ARBA00022801"/>
    </source>
</evidence>
<protein>
    <submittedName>
        <fullName evidence="3">DUF402 domain-containing protein</fullName>
    </submittedName>
</protein>
<evidence type="ECO:0000313" key="4">
    <source>
        <dbReference type="Proteomes" id="UP001482520"/>
    </source>
</evidence>
<dbReference type="InterPro" id="IPR035930">
    <property type="entry name" value="FomD-like_sf"/>
</dbReference>
<accession>A0ABV1NWP5</accession>
<sequence length="178" mass="19359">MRPAPGQPVRIETTKWGDRPHWRMAGVHLGADEHGDWVGVPRGTHHARPGAAFVSEVDTVTLLPVATAQWWVATFHAPGTWASVYVDVTTPPRWLAGPDGPVVTAVDLDLDVVRRADGSDFVDDEDEFAEHRVRYAYPPEVVAAARASCDAVHAAVAARRAPYDGSAEVWLERLAQPG</sequence>
<reference evidence="3 4" key="1">
    <citation type="submission" date="2024-02" db="EMBL/GenBank/DDBJ databases">
        <title>Full genome sequence of Nocardioides kribbensis.</title>
        <authorList>
            <person name="Poletto B.L."/>
            <person name="Silva G."/>
            <person name="Galante D."/>
            <person name="Campos K.R."/>
            <person name="Santos M.B.N."/>
            <person name="Sacchi C.T."/>
        </authorList>
    </citation>
    <scope>NUCLEOTIDE SEQUENCE [LARGE SCALE GENOMIC DNA]</scope>
    <source>
        <strain evidence="3 4">O4R</strain>
    </source>
</reference>
<evidence type="ECO:0000259" key="2">
    <source>
        <dbReference type="Pfam" id="PF04167"/>
    </source>
</evidence>
<keyword evidence="4" id="KW-1185">Reference proteome</keyword>
<dbReference type="Proteomes" id="UP001482520">
    <property type="component" value="Unassembled WGS sequence"/>
</dbReference>
<organism evidence="3 4">
    <name type="scientific">Nocardioides kribbensis</name>
    <dbReference type="NCBI Taxonomy" id="305517"/>
    <lineage>
        <taxon>Bacteria</taxon>
        <taxon>Bacillati</taxon>
        <taxon>Actinomycetota</taxon>
        <taxon>Actinomycetes</taxon>
        <taxon>Propionibacteriales</taxon>
        <taxon>Nocardioidaceae</taxon>
        <taxon>Nocardioides</taxon>
    </lineage>
</organism>